<dbReference type="Pfam" id="PF05521">
    <property type="entry name" value="Phage_HCP"/>
    <property type="match status" value="1"/>
</dbReference>
<organism evidence="1 2">
    <name type="scientific">Bradyrhizobium lablabi</name>
    <dbReference type="NCBI Taxonomy" id="722472"/>
    <lineage>
        <taxon>Bacteria</taxon>
        <taxon>Pseudomonadati</taxon>
        <taxon>Pseudomonadota</taxon>
        <taxon>Alphaproteobacteria</taxon>
        <taxon>Hyphomicrobiales</taxon>
        <taxon>Nitrobacteraceae</taxon>
        <taxon>Bradyrhizobium</taxon>
    </lineage>
</organism>
<dbReference type="Proteomes" id="UP000051660">
    <property type="component" value="Unassembled WGS sequence"/>
</dbReference>
<name>A0A0R3MMV3_9BRAD</name>
<dbReference type="EMBL" id="LLYB01000081">
    <property type="protein sequence ID" value="KRR21355.1"/>
    <property type="molecule type" value="Genomic_DNA"/>
</dbReference>
<dbReference type="RefSeq" id="WP_057859813.1">
    <property type="nucleotide sequence ID" value="NZ_LLYB01000081.1"/>
</dbReference>
<dbReference type="AlphaFoldDB" id="A0A0R3MMV3"/>
<dbReference type="OrthoDB" id="9935814at2"/>
<proteinExistence type="predicted"/>
<protein>
    <submittedName>
        <fullName evidence="1">Uncharacterized protein</fullName>
    </submittedName>
</protein>
<gene>
    <name evidence="1" type="ORF">CQ14_06815</name>
</gene>
<evidence type="ECO:0000313" key="2">
    <source>
        <dbReference type="Proteomes" id="UP000051660"/>
    </source>
</evidence>
<sequence>MPLDTKISDLRNRISLCTMQDVVEEGGVMTLARIEIATVWAAIYAQPHLPSFISPYGYAIKENADRRTHLITVRYKVDLDLTSAAWVYEVRRKSPPRWYKVLGFYDNENWIVMHCHLVQRSERATPPQSKLAAEVSRI</sequence>
<evidence type="ECO:0000313" key="1">
    <source>
        <dbReference type="EMBL" id="KRR21355.1"/>
    </source>
</evidence>
<comment type="caution">
    <text evidence="1">The sequence shown here is derived from an EMBL/GenBank/DDBJ whole genome shotgun (WGS) entry which is preliminary data.</text>
</comment>
<reference evidence="1 2" key="1">
    <citation type="submission" date="2014-03" db="EMBL/GenBank/DDBJ databases">
        <title>Bradyrhizobium valentinum sp. nov., isolated from effective nodules of Lupinus mariae-josephae, a lupine endemic of basic-lime soils in Eastern Spain.</title>
        <authorList>
            <person name="Duran D."/>
            <person name="Rey L."/>
            <person name="Navarro A."/>
            <person name="Busquets A."/>
            <person name="Imperial J."/>
            <person name="Ruiz-Argueso T."/>
        </authorList>
    </citation>
    <scope>NUCLEOTIDE SEQUENCE [LARGE SCALE GENOMIC DNA]</scope>
    <source>
        <strain evidence="1 2">CCBAU 23086</strain>
    </source>
</reference>
<accession>A0A0R3MMV3</accession>
<dbReference type="InterPro" id="IPR008767">
    <property type="entry name" value="Phage_SPP1_head-tail_adaptor"/>
</dbReference>